<gene>
    <name evidence="5" type="primary">rpmC</name>
    <name evidence="7" type="ORF">A2625_03410</name>
</gene>
<dbReference type="Gene3D" id="1.10.287.310">
    <property type="match status" value="1"/>
</dbReference>
<organism evidence="7 8">
    <name type="scientific">candidate division WOR-1 bacterium RIFCSPHIGHO2_01_FULL_53_15</name>
    <dbReference type="NCBI Taxonomy" id="1802564"/>
    <lineage>
        <taxon>Bacteria</taxon>
        <taxon>Bacillati</taxon>
        <taxon>Saganbacteria</taxon>
    </lineage>
</organism>
<accession>A0A1F4Q3S6</accession>
<comment type="similarity">
    <text evidence="1 5">Belongs to the universal ribosomal protein uL29 family.</text>
</comment>
<dbReference type="InterPro" id="IPR018254">
    <property type="entry name" value="Ribosomal_uL29_CS"/>
</dbReference>
<evidence type="ECO:0000256" key="4">
    <source>
        <dbReference type="ARBA" id="ARBA00035204"/>
    </source>
</evidence>
<dbReference type="HAMAP" id="MF_00374">
    <property type="entry name" value="Ribosomal_uL29"/>
    <property type="match status" value="1"/>
</dbReference>
<protein>
    <recommendedName>
        <fullName evidence="4 5">Large ribosomal subunit protein uL29</fullName>
    </recommendedName>
</protein>
<evidence type="ECO:0000256" key="3">
    <source>
        <dbReference type="ARBA" id="ARBA00023274"/>
    </source>
</evidence>
<dbReference type="PANTHER" id="PTHR10916:SF0">
    <property type="entry name" value="LARGE RIBOSOMAL SUBUNIT PROTEIN UL29C"/>
    <property type="match status" value="1"/>
</dbReference>
<reference evidence="7 8" key="1">
    <citation type="journal article" date="2016" name="Nat. Commun.">
        <title>Thousands of microbial genomes shed light on interconnected biogeochemical processes in an aquifer system.</title>
        <authorList>
            <person name="Anantharaman K."/>
            <person name="Brown C.T."/>
            <person name="Hug L.A."/>
            <person name="Sharon I."/>
            <person name="Castelle C.J."/>
            <person name="Probst A.J."/>
            <person name="Thomas B.C."/>
            <person name="Singh A."/>
            <person name="Wilkins M.J."/>
            <person name="Karaoz U."/>
            <person name="Brodie E.L."/>
            <person name="Williams K.H."/>
            <person name="Hubbard S.S."/>
            <person name="Banfield J.F."/>
        </authorList>
    </citation>
    <scope>NUCLEOTIDE SEQUENCE [LARGE SCALE GENOMIC DNA]</scope>
</reference>
<dbReference type="NCBIfam" id="TIGR00012">
    <property type="entry name" value="L29"/>
    <property type="match status" value="1"/>
</dbReference>
<dbReference type="GO" id="GO:0022625">
    <property type="term" value="C:cytosolic large ribosomal subunit"/>
    <property type="evidence" value="ECO:0007669"/>
    <property type="project" value="TreeGrafter"/>
</dbReference>
<proteinExistence type="inferred from homology"/>
<dbReference type="InterPro" id="IPR036049">
    <property type="entry name" value="Ribosomal_uL29_sf"/>
</dbReference>
<sequence length="69" mass="8115">MKTSELREMSAAELERKAGELRRELLTLRIQRAGQQLKNLLKIRELRREIARVLTIINEKKKSKTAEVK</sequence>
<dbReference type="EMBL" id="METM01000007">
    <property type="protein sequence ID" value="OGB90574.1"/>
    <property type="molecule type" value="Genomic_DNA"/>
</dbReference>
<dbReference type="InterPro" id="IPR001854">
    <property type="entry name" value="Ribosomal_uL29"/>
</dbReference>
<evidence type="ECO:0000256" key="5">
    <source>
        <dbReference type="HAMAP-Rule" id="MF_00374"/>
    </source>
</evidence>
<evidence type="ECO:0000256" key="6">
    <source>
        <dbReference type="SAM" id="Coils"/>
    </source>
</evidence>
<dbReference type="PANTHER" id="PTHR10916">
    <property type="entry name" value="60S RIBOSOMAL PROTEIN L35/50S RIBOSOMAL PROTEIN L29"/>
    <property type="match status" value="1"/>
</dbReference>
<evidence type="ECO:0000256" key="1">
    <source>
        <dbReference type="ARBA" id="ARBA00009254"/>
    </source>
</evidence>
<dbReference type="InterPro" id="IPR050063">
    <property type="entry name" value="Ribosomal_protein_uL29"/>
</dbReference>
<feature type="coiled-coil region" evidence="6">
    <location>
        <begin position="11"/>
        <end position="63"/>
    </location>
</feature>
<dbReference type="AlphaFoldDB" id="A0A1F4Q3S6"/>
<keyword evidence="2 5" id="KW-0689">Ribosomal protein</keyword>
<comment type="caution">
    <text evidence="7">The sequence shown here is derived from an EMBL/GenBank/DDBJ whole genome shotgun (WGS) entry which is preliminary data.</text>
</comment>
<dbReference type="GO" id="GO:0003735">
    <property type="term" value="F:structural constituent of ribosome"/>
    <property type="evidence" value="ECO:0007669"/>
    <property type="project" value="InterPro"/>
</dbReference>
<evidence type="ECO:0000313" key="8">
    <source>
        <dbReference type="Proteomes" id="UP000178724"/>
    </source>
</evidence>
<evidence type="ECO:0000313" key="7">
    <source>
        <dbReference type="EMBL" id="OGB90574.1"/>
    </source>
</evidence>
<evidence type="ECO:0000256" key="2">
    <source>
        <dbReference type="ARBA" id="ARBA00022980"/>
    </source>
</evidence>
<dbReference type="PROSITE" id="PS00579">
    <property type="entry name" value="RIBOSOMAL_L29"/>
    <property type="match status" value="1"/>
</dbReference>
<dbReference type="GO" id="GO:0006412">
    <property type="term" value="P:translation"/>
    <property type="evidence" value="ECO:0007669"/>
    <property type="project" value="UniProtKB-UniRule"/>
</dbReference>
<dbReference type="Pfam" id="PF00831">
    <property type="entry name" value="Ribosomal_L29"/>
    <property type="match status" value="1"/>
</dbReference>
<keyword evidence="6" id="KW-0175">Coiled coil</keyword>
<dbReference type="CDD" id="cd00427">
    <property type="entry name" value="Ribosomal_L29_HIP"/>
    <property type="match status" value="1"/>
</dbReference>
<name>A0A1F4Q3S6_UNCSA</name>
<dbReference type="SUPFAM" id="SSF46561">
    <property type="entry name" value="Ribosomal protein L29 (L29p)"/>
    <property type="match status" value="1"/>
</dbReference>
<keyword evidence="3 5" id="KW-0687">Ribonucleoprotein</keyword>
<dbReference type="FunFam" id="1.10.287.310:FF:000001">
    <property type="entry name" value="50S ribosomal protein L29"/>
    <property type="match status" value="1"/>
</dbReference>
<dbReference type="Proteomes" id="UP000178724">
    <property type="component" value="Unassembled WGS sequence"/>
</dbReference>